<reference evidence="4 5" key="1">
    <citation type="submission" date="2018-08" db="EMBL/GenBank/DDBJ databases">
        <title>A genome reference for cultivated species of the human gut microbiota.</title>
        <authorList>
            <person name="Zou Y."/>
            <person name="Xue W."/>
            <person name="Luo G."/>
        </authorList>
    </citation>
    <scope>NUCLEOTIDE SEQUENCE [LARGE SCALE GENOMIC DNA]</scope>
    <source>
        <strain evidence="4 5">AM30-4</strain>
    </source>
</reference>
<dbReference type="PROSITE" id="PS51257">
    <property type="entry name" value="PROKAR_LIPOPROTEIN"/>
    <property type="match status" value="1"/>
</dbReference>
<sequence>MTKNFYIAAFVVSMLAFSSCKIGKRYVRPELNLPDRIEAYTDTTDTASVENIPWESLYADEALKDLIRKALDNNKDMKIAAAKVKEMIAAKRISFASMLPEVGANIYAQKERLNYGGDNPKPDPEFGAKLTLSWELDLWGNLRWANEAAIASYMETVEGQRALRLTIIAEVAANYYQLCALDQELSIVQQTLDARREGVRLAKLRYEGGLTSETAYNQAQVELARTETLIPSLERQIKIKESDLSMLLGEYTDDIPRGLSLSDQHLPDALPIGLPSSLLERRPDMRQAEFKLRAANAQVGVAQTDLFPKIRLTSNYGFESDELSSILKSPAGFIAGSLLQPIFAMGKNKAKVKAAKARYEQEVYSYEKSVLGAFKEVNNAIVTVRKVKEIRASRMNLEASASKYLELAQLQYINGVISYMDVLDAQRGLLDAQIGLNNAVLDELLSVVYLYKALGGGF</sequence>
<comment type="subcellular location">
    <subcellularLocation>
        <location evidence="2">Cell membrane</location>
        <topology evidence="2">Lipid-anchor</topology>
    </subcellularLocation>
</comment>
<keyword evidence="2" id="KW-0449">Lipoprotein</keyword>
<reference evidence="3 6" key="2">
    <citation type="journal article" date="2019" name="Nat. Med.">
        <title>A library of human gut bacterial isolates paired with longitudinal multiomics data enables mechanistic microbiome research.</title>
        <authorList>
            <person name="Poyet M."/>
            <person name="Groussin M."/>
            <person name="Gibbons S.M."/>
            <person name="Avila-Pacheco J."/>
            <person name="Jiang X."/>
            <person name="Kearney S.M."/>
            <person name="Perrotta A.R."/>
            <person name="Berdy B."/>
            <person name="Zhao S."/>
            <person name="Lieberman T.D."/>
            <person name="Swanson P.K."/>
            <person name="Smith M."/>
            <person name="Roesemann S."/>
            <person name="Alexander J.E."/>
            <person name="Rich S.A."/>
            <person name="Livny J."/>
            <person name="Vlamakis H."/>
            <person name="Clish C."/>
            <person name="Bullock K."/>
            <person name="Deik A."/>
            <person name="Scott J."/>
            <person name="Pierce K.A."/>
            <person name="Xavier R.J."/>
            <person name="Alm E.J."/>
        </authorList>
    </citation>
    <scope>NUCLEOTIDE SEQUENCE [LARGE SCALE GENOMIC DNA]</scope>
    <source>
        <strain evidence="3 6">BIOML-A2</strain>
    </source>
</reference>
<dbReference type="PANTHER" id="PTHR30203">
    <property type="entry name" value="OUTER MEMBRANE CATION EFFLUX PROTEIN"/>
    <property type="match status" value="1"/>
</dbReference>
<evidence type="ECO:0000313" key="4">
    <source>
        <dbReference type="EMBL" id="RHD74119.1"/>
    </source>
</evidence>
<dbReference type="Gene3D" id="2.20.200.10">
    <property type="entry name" value="Outer membrane efflux proteins (OEP)"/>
    <property type="match status" value="1"/>
</dbReference>
<evidence type="ECO:0000313" key="6">
    <source>
        <dbReference type="Proteomes" id="UP000432516"/>
    </source>
</evidence>
<keyword evidence="2" id="KW-0564">Palmitate</keyword>
<dbReference type="EMBL" id="WKNE01000001">
    <property type="protein sequence ID" value="MRZ53245.1"/>
    <property type="molecule type" value="Genomic_DNA"/>
</dbReference>
<dbReference type="GO" id="GO:0015562">
    <property type="term" value="F:efflux transmembrane transporter activity"/>
    <property type="evidence" value="ECO:0007669"/>
    <property type="project" value="InterPro"/>
</dbReference>
<dbReference type="Proteomes" id="UP000284660">
    <property type="component" value="Unassembled WGS sequence"/>
</dbReference>
<dbReference type="EMBL" id="QSJN01000007">
    <property type="protein sequence ID" value="RHD74119.1"/>
    <property type="molecule type" value="Genomic_DNA"/>
</dbReference>
<evidence type="ECO:0000313" key="5">
    <source>
        <dbReference type="Proteomes" id="UP000284660"/>
    </source>
</evidence>
<keyword evidence="2" id="KW-1134">Transmembrane beta strand</keyword>
<evidence type="ECO:0000313" key="3">
    <source>
        <dbReference type="EMBL" id="MRZ53245.1"/>
    </source>
</evidence>
<keyword evidence="2" id="KW-0812">Transmembrane</keyword>
<dbReference type="InterPro" id="IPR003423">
    <property type="entry name" value="OMP_efflux"/>
</dbReference>
<name>A0A395Z0B0_PARDI</name>
<dbReference type="Proteomes" id="UP000432516">
    <property type="component" value="Unassembled WGS sequence"/>
</dbReference>
<dbReference type="SUPFAM" id="SSF56954">
    <property type="entry name" value="Outer membrane efflux proteins (OEP)"/>
    <property type="match status" value="1"/>
</dbReference>
<dbReference type="NCBIfam" id="TIGR01845">
    <property type="entry name" value="outer_NodT"/>
    <property type="match status" value="1"/>
</dbReference>
<protein>
    <submittedName>
        <fullName evidence="3">Efflux transporter outer membrane subunit</fullName>
    </submittedName>
    <submittedName>
        <fullName evidence="4">TolC family protein</fullName>
    </submittedName>
</protein>
<dbReference type="Pfam" id="PF02321">
    <property type="entry name" value="OEP"/>
    <property type="match status" value="2"/>
</dbReference>
<evidence type="ECO:0000256" key="1">
    <source>
        <dbReference type="ARBA" id="ARBA00007613"/>
    </source>
</evidence>
<dbReference type="AlphaFoldDB" id="A0A395Z0B0"/>
<accession>A0A395Z0B0</accession>
<organism evidence="4 5">
    <name type="scientific">Parabacteroides distasonis</name>
    <dbReference type="NCBI Taxonomy" id="823"/>
    <lineage>
        <taxon>Bacteria</taxon>
        <taxon>Pseudomonadati</taxon>
        <taxon>Bacteroidota</taxon>
        <taxon>Bacteroidia</taxon>
        <taxon>Bacteroidales</taxon>
        <taxon>Tannerellaceae</taxon>
        <taxon>Parabacteroides</taxon>
    </lineage>
</organism>
<dbReference type="PANTHER" id="PTHR30203:SF33">
    <property type="entry name" value="BLR4455 PROTEIN"/>
    <property type="match status" value="1"/>
</dbReference>
<comment type="caution">
    <text evidence="4">The sequence shown here is derived from an EMBL/GenBank/DDBJ whole genome shotgun (WGS) entry which is preliminary data.</text>
</comment>
<evidence type="ECO:0000256" key="2">
    <source>
        <dbReference type="RuleBase" id="RU362097"/>
    </source>
</evidence>
<gene>
    <name evidence="4" type="ORF">DW782_12655</name>
    <name evidence="3" type="ORF">GKD68_00550</name>
</gene>
<comment type="similarity">
    <text evidence="1 2">Belongs to the outer membrane factor (OMF) (TC 1.B.17) family.</text>
</comment>
<dbReference type="Gene3D" id="1.20.1600.10">
    <property type="entry name" value="Outer membrane efflux proteins (OEP)"/>
    <property type="match status" value="1"/>
</dbReference>
<dbReference type="InterPro" id="IPR010131">
    <property type="entry name" value="MdtP/NodT-like"/>
</dbReference>
<proteinExistence type="inferred from homology"/>
<keyword evidence="2" id="KW-0472">Membrane</keyword>
<dbReference type="GO" id="GO:0005886">
    <property type="term" value="C:plasma membrane"/>
    <property type="evidence" value="ECO:0007669"/>
    <property type="project" value="UniProtKB-SubCell"/>
</dbReference>